<feature type="domain" description="Carbohydrate kinase FGGY N-terminal" evidence="3">
    <location>
        <begin position="5"/>
        <end position="251"/>
    </location>
</feature>
<keyword evidence="6" id="KW-1185">Reference proteome</keyword>
<keyword evidence="2 5" id="KW-0418">Kinase</keyword>
<keyword evidence="1" id="KW-0808">Transferase</keyword>
<evidence type="ECO:0000256" key="1">
    <source>
        <dbReference type="ARBA" id="ARBA00022679"/>
    </source>
</evidence>
<dbReference type="GO" id="GO:0005975">
    <property type="term" value="P:carbohydrate metabolic process"/>
    <property type="evidence" value="ECO:0007669"/>
    <property type="project" value="InterPro"/>
</dbReference>
<sequence>MTEEYLIGVDMGTTLTKAGIFDVEGGLIAKASEETNLIKPAPGRVEQDFEDIYSSAVNCISESLKKADIDPGKVEGIAFSSQMSGIGAIDEDWNPVMPFDNWLDTRCEPYIVKMNEIAGDEVTRKSGCPPTYSHGPKILWWKNERPKVYERIYKFVVPYAYVAGRMAGLSGDEAYIDPTCLHFSNFSNTQEAEWSNYLLSKFDVDAEKMPRIVEPETIIGELEKEVAEETGLEEGIPISAGAGDQAANALGAGIVEPGRSFDVSGTASVFSICVDEFEPDVSHKVVMSTRSIIEGSYYALAFINGGGMNLRWFRDEIAEDIKKSEEDPYAALDKMAEKSSPGSDKLFFLPHVQGRVLPPNPSLRGLWFGFTWKHSRGELYRSILESIAYEYAYYRQIEDELVSDLEFEEVRTIGGGSKSHIWNQIKADVLGISYRKINREELGILGDAILAGYSNGIFDDLAETSKSFIKIEDKIEPREEYHEFYKPYVDFYSTLLENIEGFYSDLADLPPNV</sequence>
<comment type="caution">
    <text evidence="5">The sequence shown here is derived from an EMBL/GenBank/DDBJ whole genome shotgun (WGS) entry which is preliminary data.</text>
</comment>
<feature type="domain" description="Carbohydrate kinase FGGY C-terminal" evidence="4">
    <location>
        <begin position="264"/>
        <end position="454"/>
    </location>
</feature>
<gene>
    <name evidence="5" type="ORF">AKJ65_02215</name>
</gene>
<dbReference type="Pfam" id="PF00370">
    <property type="entry name" value="FGGY_N"/>
    <property type="match status" value="1"/>
</dbReference>
<dbReference type="PANTHER" id="PTHR43095">
    <property type="entry name" value="SUGAR KINASE"/>
    <property type="match status" value="1"/>
</dbReference>
<dbReference type="CDD" id="cd00366">
    <property type="entry name" value="ASKHA_NBD_FGGY"/>
    <property type="match status" value="1"/>
</dbReference>
<organism evidence="5 6">
    <name type="scientific">candidate division MSBL1 archaeon SCGC-AAA259E19</name>
    <dbReference type="NCBI Taxonomy" id="1698264"/>
    <lineage>
        <taxon>Archaea</taxon>
        <taxon>Methanobacteriati</taxon>
        <taxon>Methanobacteriota</taxon>
        <taxon>candidate division MSBL1</taxon>
    </lineage>
</organism>
<proteinExistence type="predicted"/>
<dbReference type="InterPro" id="IPR018485">
    <property type="entry name" value="FGGY_C"/>
</dbReference>
<dbReference type="Pfam" id="PF02782">
    <property type="entry name" value="FGGY_C"/>
    <property type="match status" value="1"/>
</dbReference>
<dbReference type="Proteomes" id="UP000070284">
    <property type="component" value="Unassembled WGS sequence"/>
</dbReference>
<evidence type="ECO:0000313" key="6">
    <source>
        <dbReference type="Proteomes" id="UP000070284"/>
    </source>
</evidence>
<evidence type="ECO:0000313" key="5">
    <source>
        <dbReference type="EMBL" id="KXA95227.1"/>
    </source>
</evidence>
<protein>
    <submittedName>
        <fullName evidence="5">Xylulose kinase</fullName>
    </submittedName>
</protein>
<evidence type="ECO:0000259" key="3">
    <source>
        <dbReference type="Pfam" id="PF00370"/>
    </source>
</evidence>
<reference evidence="5 6" key="1">
    <citation type="journal article" date="2016" name="Sci. Rep.">
        <title>Metabolic traits of an uncultured archaeal lineage -MSBL1- from brine pools of the Red Sea.</title>
        <authorList>
            <person name="Mwirichia R."/>
            <person name="Alam I."/>
            <person name="Rashid M."/>
            <person name="Vinu M."/>
            <person name="Ba-Alawi W."/>
            <person name="Anthony Kamau A."/>
            <person name="Kamanda Ngugi D."/>
            <person name="Goker M."/>
            <person name="Klenk H.P."/>
            <person name="Bajic V."/>
            <person name="Stingl U."/>
        </authorList>
    </citation>
    <scope>NUCLEOTIDE SEQUENCE [LARGE SCALE GENOMIC DNA]</scope>
    <source>
        <strain evidence="5">SCGC-AAA259E19</strain>
    </source>
</reference>
<dbReference type="PIRSF" id="PIRSF000538">
    <property type="entry name" value="GlpK"/>
    <property type="match status" value="1"/>
</dbReference>
<dbReference type="InterPro" id="IPR043129">
    <property type="entry name" value="ATPase_NBD"/>
</dbReference>
<evidence type="ECO:0000256" key="2">
    <source>
        <dbReference type="ARBA" id="ARBA00022777"/>
    </source>
</evidence>
<dbReference type="GO" id="GO:0016301">
    <property type="term" value="F:kinase activity"/>
    <property type="evidence" value="ECO:0007669"/>
    <property type="project" value="UniProtKB-KW"/>
</dbReference>
<dbReference type="InterPro" id="IPR050406">
    <property type="entry name" value="FGGY_Carb_Kinase"/>
</dbReference>
<dbReference type="AlphaFoldDB" id="A0A133UM40"/>
<dbReference type="Gene3D" id="3.30.420.40">
    <property type="match status" value="2"/>
</dbReference>
<evidence type="ECO:0000259" key="4">
    <source>
        <dbReference type="Pfam" id="PF02782"/>
    </source>
</evidence>
<dbReference type="InterPro" id="IPR000577">
    <property type="entry name" value="Carb_kinase_FGGY"/>
</dbReference>
<dbReference type="InterPro" id="IPR018484">
    <property type="entry name" value="FGGY_N"/>
</dbReference>
<dbReference type="SUPFAM" id="SSF53067">
    <property type="entry name" value="Actin-like ATPase domain"/>
    <property type="match status" value="2"/>
</dbReference>
<accession>A0A133UM40</accession>
<dbReference type="EMBL" id="LHXO01000021">
    <property type="protein sequence ID" value="KXA95227.1"/>
    <property type="molecule type" value="Genomic_DNA"/>
</dbReference>
<name>A0A133UM40_9EURY</name>